<gene>
    <name evidence="2" type="ORF">MB2181_05255</name>
</gene>
<proteinExistence type="predicted"/>
<sequence>MKKPGINARLFLCLLYNEIMKIFPLLLCLTVPIHAAAQNWVLMHDDMQQKKRFYVQLADFRLIEGKTRMWVMETYGMAETTMNLQYQSIKSLIQFDCNNNAMRIMGYALYASEDATGKSLFSKSSALEWENIKANTVNSEYHGIACQEAMATQP</sequence>
<name>A0P7E8_9PROT</name>
<protein>
    <recommendedName>
        <fullName evidence="1">Surface-adhesin protein E-like domain-containing protein</fullName>
    </recommendedName>
</protein>
<dbReference type="EMBL" id="AAUX01000001">
    <property type="protein sequence ID" value="EAV47458.1"/>
    <property type="molecule type" value="Genomic_DNA"/>
</dbReference>
<accession>A0P7E8</accession>
<feature type="domain" description="Surface-adhesin protein E-like" evidence="1">
    <location>
        <begin position="40"/>
        <end position="147"/>
    </location>
</feature>
<dbReference type="Proteomes" id="UP000054262">
    <property type="component" value="Unassembled WGS sequence"/>
</dbReference>
<evidence type="ECO:0000259" key="1">
    <source>
        <dbReference type="Pfam" id="PF16747"/>
    </source>
</evidence>
<dbReference type="AlphaFoldDB" id="A0P7E8"/>
<reference evidence="2 3" key="1">
    <citation type="submission" date="2006-11" db="EMBL/GenBank/DDBJ databases">
        <authorList>
            <person name="Giovannoni S."/>
            <person name="Vergin K."/>
            <person name="Ferriera S."/>
            <person name="Johnson J."/>
            <person name="Kravitz S."/>
            <person name="Beeson K."/>
            <person name="Sutton G."/>
            <person name="Rogers Y.-H."/>
            <person name="Friedman R."/>
            <person name="Frazier M."/>
            <person name="Venter J.C."/>
        </authorList>
    </citation>
    <scope>NUCLEOTIDE SEQUENCE [LARGE SCALE GENOMIC DNA]</scope>
    <source>
        <strain evidence="2 3">HTCC2181</strain>
    </source>
</reference>
<organism evidence="2 3">
    <name type="scientific">Methylophilales bacterium HTCC2181</name>
    <dbReference type="NCBI Taxonomy" id="383631"/>
    <lineage>
        <taxon>Bacteria</taxon>
        <taxon>Pseudomonadati</taxon>
        <taxon>Pseudomonadota</taxon>
        <taxon>Betaproteobacteria</taxon>
        <taxon>Nitrosomonadales</taxon>
        <taxon>OM43 clade</taxon>
    </lineage>
</organism>
<keyword evidence="3" id="KW-1185">Reference proteome</keyword>
<dbReference type="Pfam" id="PF16747">
    <property type="entry name" value="Adhesin_E"/>
    <property type="match status" value="1"/>
</dbReference>
<dbReference type="InterPro" id="IPR031939">
    <property type="entry name" value="Adhesin_E-like"/>
</dbReference>
<evidence type="ECO:0000313" key="3">
    <source>
        <dbReference type="Proteomes" id="UP000054262"/>
    </source>
</evidence>
<evidence type="ECO:0000313" key="2">
    <source>
        <dbReference type="EMBL" id="EAV47458.1"/>
    </source>
</evidence>
<comment type="caution">
    <text evidence="2">The sequence shown here is derived from an EMBL/GenBank/DDBJ whole genome shotgun (WGS) entry which is preliminary data.</text>
</comment>